<keyword evidence="2" id="KW-1185">Reference proteome</keyword>
<proteinExistence type="predicted"/>
<accession>A0ACC3ZGD7</accession>
<name>A0ACC3ZGD7_COLTU</name>
<comment type="caution">
    <text evidence="1">The sequence shown here is derived from an EMBL/GenBank/DDBJ whole genome shotgun (WGS) entry which is preliminary data.</text>
</comment>
<gene>
    <name evidence="1" type="ORF">CTRU02_201045</name>
</gene>
<dbReference type="Proteomes" id="UP000805649">
    <property type="component" value="Unassembled WGS sequence"/>
</dbReference>
<protein>
    <submittedName>
        <fullName evidence="1">Para-nitrobenzyl esterase</fullName>
    </submittedName>
</protein>
<evidence type="ECO:0000313" key="1">
    <source>
        <dbReference type="EMBL" id="KAL0943159.1"/>
    </source>
</evidence>
<sequence length="421" mass="45808">MRFQTLLLLAASGGATAASPPTRPTVTVSSGVIHGVSTNLPKKGATVNKFLGVPYAAPPARFERPTFPEPWKKPFKATKFGPACLQNFGLNEIAPRVEVLQELFNTPKPPESEDCLSINIFAPVATLAKAPRAVLVFIPGGGFQLGSGRSDLSAFAAYEDIIAVSFNYRTNVFGFPSSQDIPITERNLGLYDQRLALEWIQQNIASFGGDPSKVTIWGESAGAFSVDFHLKAYANDLPLPFRAAIPSSGQTSFGFAALTPNPRDDSGWLALAEAVGCKTGSDLLKCMKKASSKKLVDAMFKQKISFSPQLDGVTVLGKPAELWRTGQVARVPILTGTIWEEGRALVNDKVNLTTFLAVYLPFPPIYKETTDAIVAVYRSDPRLKTDFDIAAAILTDFFWACVRPSPYLLFRSRIREPKRAN</sequence>
<dbReference type="EMBL" id="VUJX02000001">
    <property type="protein sequence ID" value="KAL0943159.1"/>
    <property type="molecule type" value="Genomic_DNA"/>
</dbReference>
<evidence type="ECO:0000313" key="2">
    <source>
        <dbReference type="Proteomes" id="UP000805649"/>
    </source>
</evidence>
<reference evidence="1 2" key="1">
    <citation type="journal article" date="2020" name="Phytopathology">
        <title>Genome Sequence Resources of Colletotrichum truncatum, C. plurivorum, C. musicola, and C. sojae: Four Species Pathogenic to Soybean (Glycine max).</title>
        <authorList>
            <person name="Rogerio F."/>
            <person name="Boufleur T.R."/>
            <person name="Ciampi-Guillardi M."/>
            <person name="Sukno S.A."/>
            <person name="Thon M.R."/>
            <person name="Massola Junior N.S."/>
            <person name="Baroncelli R."/>
        </authorList>
    </citation>
    <scope>NUCLEOTIDE SEQUENCE [LARGE SCALE GENOMIC DNA]</scope>
    <source>
        <strain evidence="1 2">CMES1059</strain>
    </source>
</reference>
<organism evidence="1 2">
    <name type="scientific">Colletotrichum truncatum</name>
    <name type="common">Anthracnose fungus</name>
    <name type="synonym">Colletotrichum capsici</name>
    <dbReference type="NCBI Taxonomy" id="5467"/>
    <lineage>
        <taxon>Eukaryota</taxon>
        <taxon>Fungi</taxon>
        <taxon>Dikarya</taxon>
        <taxon>Ascomycota</taxon>
        <taxon>Pezizomycotina</taxon>
        <taxon>Sordariomycetes</taxon>
        <taxon>Hypocreomycetidae</taxon>
        <taxon>Glomerellales</taxon>
        <taxon>Glomerellaceae</taxon>
        <taxon>Colletotrichum</taxon>
        <taxon>Colletotrichum truncatum species complex</taxon>
    </lineage>
</organism>